<keyword evidence="5" id="KW-1185">Reference proteome</keyword>
<feature type="compositionally biased region" description="Basic residues" evidence="2">
    <location>
        <begin position="158"/>
        <end position="191"/>
    </location>
</feature>
<feature type="region of interest" description="Disordered" evidence="2">
    <location>
        <begin position="72"/>
        <end position="95"/>
    </location>
</feature>
<dbReference type="AlphaFoldDB" id="A0AAE0BQ91"/>
<name>A0AAE0BQ91_9CHLO</name>
<feature type="compositionally biased region" description="Low complexity" evidence="2">
    <location>
        <begin position="82"/>
        <end position="95"/>
    </location>
</feature>
<dbReference type="Proteomes" id="UP001190700">
    <property type="component" value="Unassembled WGS sequence"/>
</dbReference>
<dbReference type="PROSITE" id="PS50103">
    <property type="entry name" value="ZF_C3H1"/>
    <property type="match status" value="1"/>
</dbReference>
<comment type="caution">
    <text evidence="4">The sequence shown here is derived from an EMBL/GenBank/DDBJ whole genome shotgun (WGS) entry which is preliminary data.</text>
</comment>
<dbReference type="InterPro" id="IPR044688">
    <property type="entry name" value="SCI-1-like"/>
</dbReference>
<reference evidence="4 5" key="1">
    <citation type="journal article" date="2015" name="Genome Biol. Evol.">
        <title>Comparative Genomics of a Bacterivorous Green Alga Reveals Evolutionary Causalities and Consequences of Phago-Mixotrophic Mode of Nutrition.</title>
        <authorList>
            <person name="Burns J.A."/>
            <person name="Paasch A."/>
            <person name="Narechania A."/>
            <person name="Kim E."/>
        </authorList>
    </citation>
    <scope>NUCLEOTIDE SEQUENCE [LARGE SCALE GENOMIC DNA]</scope>
    <source>
        <strain evidence="4 5">PLY_AMNH</strain>
    </source>
</reference>
<evidence type="ECO:0000313" key="5">
    <source>
        <dbReference type="Proteomes" id="UP001190700"/>
    </source>
</evidence>
<evidence type="ECO:0000256" key="1">
    <source>
        <dbReference type="PROSITE-ProRule" id="PRU00723"/>
    </source>
</evidence>
<feature type="region of interest" description="Disordered" evidence="2">
    <location>
        <begin position="1"/>
        <end position="33"/>
    </location>
</feature>
<feature type="region of interest" description="Disordered" evidence="2">
    <location>
        <begin position="137"/>
        <end position="234"/>
    </location>
</feature>
<sequence>MGDRWGDYGGGRGGGGKGGKGGKGGAADGPAERINSAFVIQDNWKEPEPGSRVCFEFQRTGKCNREGCRFEHRREGENNGEQQGAQARAEWAAKAQVRRNADGSIELVDSGPPAKTEESYLTAAGTQMSLDDAKKILEAAKGLKKKKRKKDRNDKEDRKRRKKEKKEKHKKKKEKDKRKEEKKRKKKKKNHNSSDSASSGSSDSSDSGESDKEDGAPAENPKDNELPPDDFDVPKITAEDDYFAKNHEFSAWLRQEHDVFFTELLSDRARELFKTFVEEWNARRLTLKFYKGITVQGRR</sequence>
<protein>
    <recommendedName>
        <fullName evidence="3">C3H1-type domain-containing protein</fullName>
    </recommendedName>
</protein>
<dbReference type="PANTHER" id="PTHR34117">
    <property type="entry name" value="STYLE CELL-CYCLE INHIBITOR 1"/>
    <property type="match status" value="1"/>
</dbReference>
<feature type="compositionally biased region" description="Low complexity" evidence="2">
    <location>
        <begin position="193"/>
        <end position="205"/>
    </location>
</feature>
<gene>
    <name evidence="4" type="ORF">CYMTET_50017</name>
</gene>
<proteinExistence type="predicted"/>
<accession>A0AAE0BQ91</accession>
<dbReference type="GO" id="GO:0008270">
    <property type="term" value="F:zinc ion binding"/>
    <property type="evidence" value="ECO:0007669"/>
    <property type="project" value="UniProtKB-KW"/>
</dbReference>
<dbReference type="EMBL" id="LGRX02033735">
    <property type="protein sequence ID" value="KAK3240119.1"/>
    <property type="molecule type" value="Genomic_DNA"/>
</dbReference>
<feature type="zinc finger region" description="C3H1-type" evidence="1">
    <location>
        <begin position="48"/>
        <end position="75"/>
    </location>
</feature>
<keyword evidence="1" id="KW-0479">Metal-binding</keyword>
<evidence type="ECO:0000259" key="3">
    <source>
        <dbReference type="PROSITE" id="PS50103"/>
    </source>
</evidence>
<dbReference type="InterPro" id="IPR000571">
    <property type="entry name" value="Znf_CCCH"/>
</dbReference>
<keyword evidence="1" id="KW-0863">Zinc-finger</keyword>
<organism evidence="4 5">
    <name type="scientific">Cymbomonas tetramitiformis</name>
    <dbReference type="NCBI Taxonomy" id="36881"/>
    <lineage>
        <taxon>Eukaryota</taxon>
        <taxon>Viridiplantae</taxon>
        <taxon>Chlorophyta</taxon>
        <taxon>Pyramimonadophyceae</taxon>
        <taxon>Pyramimonadales</taxon>
        <taxon>Pyramimonadaceae</taxon>
        <taxon>Cymbomonas</taxon>
    </lineage>
</organism>
<feature type="compositionally biased region" description="Gly residues" evidence="2">
    <location>
        <begin position="7"/>
        <end position="27"/>
    </location>
</feature>
<evidence type="ECO:0000256" key="2">
    <source>
        <dbReference type="SAM" id="MobiDB-lite"/>
    </source>
</evidence>
<keyword evidence="1" id="KW-0862">Zinc</keyword>
<dbReference type="PANTHER" id="PTHR34117:SF1">
    <property type="entry name" value="STYLE CELL-CYCLE INHIBITOR 1"/>
    <property type="match status" value="1"/>
</dbReference>
<feature type="compositionally biased region" description="Basic and acidic residues" evidence="2">
    <location>
        <begin position="209"/>
        <end position="225"/>
    </location>
</feature>
<evidence type="ECO:0000313" key="4">
    <source>
        <dbReference type="EMBL" id="KAK3240119.1"/>
    </source>
</evidence>
<feature type="domain" description="C3H1-type" evidence="3">
    <location>
        <begin position="48"/>
        <end position="75"/>
    </location>
</feature>